<name>A0A1W1EIF4_9ZZZZ</name>
<dbReference type="GO" id="GO:0005829">
    <property type="term" value="C:cytosol"/>
    <property type="evidence" value="ECO:0007669"/>
    <property type="project" value="TreeGrafter"/>
</dbReference>
<evidence type="ECO:0000256" key="4">
    <source>
        <dbReference type="ARBA" id="ARBA00022598"/>
    </source>
</evidence>
<keyword evidence="5" id="KW-0566">Pantothenate biosynthesis</keyword>
<dbReference type="GO" id="GO:0004592">
    <property type="term" value="F:pantoate-beta-alanine ligase activity"/>
    <property type="evidence" value="ECO:0007669"/>
    <property type="project" value="UniProtKB-EC"/>
</dbReference>
<organism evidence="9">
    <name type="scientific">hydrothermal vent metagenome</name>
    <dbReference type="NCBI Taxonomy" id="652676"/>
    <lineage>
        <taxon>unclassified sequences</taxon>
        <taxon>metagenomes</taxon>
        <taxon>ecological metagenomes</taxon>
    </lineage>
</organism>
<dbReference type="PANTHER" id="PTHR21299:SF1">
    <property type="entry name" value="PANTOATE--BETA-ALANINE LIGASE"/>
    <property type="match status" value="1"/>
</dbReference>
<dbReference type="InterPro" id="IPR003721">
    <property type="entry name" value="Pantoate_ligase"/>
</dbReference>
<dbReference type="EMBL" id="FRYL01000015">
    <property type="protein sequence ID" value="SHO80651.1"/>
    <property type="molecule type" value="Genomic_DNA"/>
</dbReference>
<comment type="similarity">
    <text evidence="2">Belongs to the pantothenate synthetase family.</text>
</comment>
<dbReference type="InterPro" id="IPR004821">
    <property type="entry name" value="Cyt_trans-like"/>
</dbReference>
<evidence type="ECO:0000256" key="7">
    <source>
        <dbReference type="ARBA" id="ARBA00022840"/>
    </source>
</evidence>
<dbReference type="HAMAP" id="MF_00158">
    <property type="entry name" value="PanC"/>
    <property type="match status" value="1"/>
</dbReference>
<comment type="catalytic activity">
    <reaction evidence="8">
        <text>(R)-pantoate + beta-alanine + ATP = (R)-pantothenate + AMP + diphosphate + H(+)</text>
        <dbReference type="Rhea" id="RHEA:10912"/>
        <dbReference type="ChEBI" id="CHEBI:15378"/>
        <dbReference type="ChEBI" id="CHEBI:15980"/>
        <dbReference type="ChEBI" id="CHEBI:29032"/>
        <dbReference type="ChEBI" id="CHEBI:30616"/>
        <dbReference type="ChEBI" id="CHEBI:33019"/>
        <dbReference type="ChEBI" id="CHEBI:57966"/>
        <dbReference type="ChEBI" id="CHEBI:456215"/>
        <dbReference type="EC" id="6.3.2.1"/>
    </reaction>
</comment>
<keyword evidence="6" id="KW-0547">Nucleotide-binding</keyword>
<protein>
    <recommendedName>
        <fullName evidence="3">pantoate--beta-alanine ligase (AMP-forming)</fullName>
        <ecNumber evidence="3">6.3.2.1</ecNumber>
    </recommendedName>
</protein>
<accession>A0A1W1EIF4</accession>
<dbReference type="UniPathway" id="UPA00028">
    <property type="reaction ID" value="UER00005"/>
</dbReference>
<evidence type="ECO:0000256" key="1">
    <source>
        <dbReference type="ARBA" id="ARBA00004990"/>
    </source>
</evidence>
<dbReference type="AlphaFoldDB" id="A0A1W1EIF4"/>
<dbReference type="GO" id="GO:0005524">
    <property type="term" value="F:ATP binding"/>
    <property type="evidence" value="ECO:0007669"/>
    <property type="project" value="UniProtKB-KW"/>
</dbReference>
<dbReference type="SUPFAM" id="SSF52374">
    <property type="entry name" value="Nucleotidylyl transferase"/>
    <property type="match status" value="1"/>
</dbReference>
<dbReference type="NCBIfam" id="TIGR00018">
    <property type="entry name" value="panC"/>
    <property type="match status" value="1"/>
</dbReference>
<dbReference type="Gene3D" id="3.40.50.620">
    <property type="entry name" value="HUPs"/>
    <property type="match status" value="1"/>
</dbReference>
<evidence type="ECO:0000256" key="6">
    <source>
        <dbReference type="ARBA" id="ARBA00022741"/>
    </source>
</evidence>
<comment type="pathway">
    <text evidence="1">Cofactor biosynthesis; (R)-pantothenate biosynthesis; (R)-pantothenate from (R)-pantoate and beta-alanine: step 1/1.</text>
</comment>
<dbReference type="GO" id="GO:0015940">
    <property type="term" value="P:pantothenate biosynthetic process"/>
    <property type="evidence" value="ECO:0007669"/>
    <property type="project" value="UniProtKB-UniPathway"/>
</dbReference>
<dbReference type="Pfam" id="PF02569">
    <property type="entry name" value="Pantoate_ligase"/>
    <property type="match status" value="1"/>
</dbReference>
<evidence type="ECO:0000256" key="8">
    <source>
        <dbReference type="ARBA" id="ARBA00048258"/>
    </source>
</evidence>
<evidence type="ECO:0000256" key="5">
    <source>
        <dbReference type="ARBA" id="ARBA00022655"/>
    </source>
</evidence>
<dbReference type="Gene3D" id="3.30.1300.10">
    <property type="entry name" value="Pantoate-beta-alanine ligase, C-terminal domain"/>
    <property type="match status" value="1"/>
</dbReference>
<proteinExistence type="inferred from homology"/>
<keyword evidence="4 9" id="KW-0436">Ligase</keyword>
<evidence type="ECO:0000313" key="9">
    <source>
        <dbReference type="EMBL" id="SHO80651.1"/>
    </source>
</evidence>
<evidence type="ECO:0000256" key="3">
    <source>
        <dbReference type="ARBA" id="ARBA00012219"/>
    </source>
</evidence>
<dbReference type="PANTHER" id="PTHR21299">
    <property type="entry name" value="CYTIDYLATE KINASE/PANTOATE-BETA-ALANINE LIGASE"/>
    <property type="match status" value="1"/>
</dbReference>
<dbReference type="CDD" id="cd00560">
    <property type="entry name" value="PanC"/>
    <property type="match status" value="1"/>
</dbReference>
<dbReference type="InterPro" id="IPR014729">
    <property type="entry name" value="Rossmann-like_a/b/a_fold"/>
</dbReference>
<dbReference type="EC" id="6.3.2.1" evidence="3"/>
<dbReference type="NCBIfam" id="TIGR00125">
    <property type="entry name" value="cyt_tran_rel"/>
    <property type="match status" value="1"/>
</dbReference>
<keyword evidence="7" id="KW-0067">ATP-binding</keyword>
<gene>
    <name evidence="9" type="ORF">MNB_SV-15-699</name>
</gene>
<reference evidence="9" key="1">
    <citation type="submission" date="2016-10" db="EMBL/GenBank/DDBJ databases">
        <authorList>
            <person name="de Groot N.N."/>
        </authorList>
    </citation>
    <scope>NUCLEOTIDE SEQUENCE</scope>
</reference>
<evidence type="ECO:0000256" key="2">
    <source>
        <dbReference type="ARBA" id="ARBA00009256"/>
    </source>
</evidence>
<dbReference type="InterPro" id="IPR042176">
    <property type="entry name" value="Pantoate_ligase_C"/>
</dbReference>
<sequence length="274" mass="30903">MIITKNIKEFNNIRKDIISSIGFVPTMGALHEGHISLIKQAREENDTVIVSIFVNPTQFLEGEDLDSYPRREQGDIEICKRAGVDILFMPDIIDMYSDDELKILAPLKAGYILEGASRAGHFDGMLQIVMKLLNLINPSKAYFGKKDAQQLSLIKKMVKDYFMRVEIVACDIVRDIQGLALSSRNLYLTPSQKITALKLSSSLKIALLSIGKGELKVDNIKNIMINELQGVTKIDYVEIVDYEFKTIDKIEMNNTIILVACFVGTTRLIDNIWI</sequence>